<keyword evidence="5" id="KW-0677">Repeat</keyword>
<dbReference type="FunFam" id="2.10.25.10:FF:000037">
    <property type="entry name" value="Signal peptide, CUB domain and EGF-like domain-containing 2"/>
    <property type="match status" value="1"/>
</dbReference>
<proteinExistence type="predicted"/>
<protein>
    <submittedName>
        <fullName evidence="11">Uncharacterized protein</fullName>
    </submittedName>
</protein>
<evidence type="ECO:0000256" key="1">
    <source>
        <dbReference type="ARBA" id="ARBA00004613"/>
    </source>
</evidence>
<dbReference type="SUPFAM" id="SSF57535">
    <property type="entry name" value="Complement control module/SCR domain"/>
    <property type="match status" value="2"/>
</dbReference>
<dbReference type="SUPFAM" id="SSF57184">
    <property type="entry name" value="Growth factor receptor domain"/>
    <property type="match status" value="1"/>
</dbReference>
<evidence type="ECO:0000256" key="7">
    <source>
        <dbReference type="ARBA" id="ARBA00023180"/>
    </source>
</evidence>
<evidence type="ECO:0000256" key="3">
    <source>
        <dbReference type="ARBA" id="ARBA00022536"/>
    </source>
</evidence>
<dbReference type="AlphaFoldDB" id="A0AA39L1G8"/>
<dbReference type="CDD" id="cd00033">
    <property type="entry name" value="CCP"/>
    <property type="match status" value="1"/>
</dbReference>
<dbReference type="InterPro" id="IPR009030">
    <property type="entry name" value="Growth_fac_rcpt_cys_sf"/>
</dbReference>
<dbReference type="Pfam" id="PF02494">
    <property type="entry name" value="HYR"/>
    <property type="match status" value="1"/>
</dbReference>
<sequence length="786" mass="88107">MTKAISAFVGTIGSCMKTELHDESLSNIVSSQDLNHLKDFEQSEWKTVLSNGKEKQASEFIFNDNGKSVNLPLKSFMVTPRLPIKSIKPKFKTSQDGFKNNKVKNHKRTKGKLRRLKKGNKLKSSRANLMKSNARQNFFQFFNLKRFNENAEHEFTKNLENEIIQSHFSTSSNDNNKVVDSVLKPTDNSVLKQTTKNYNDRTLNMTTKTSVVGDLSCMEGIFFPAPFIPHAQIKYVKSSKPGQEYLEADYQCVPGYILFSNMSKLLCKNRTWMGELPSCTIDRSLNLCYHSSCDQICNEVNGKESCSCYQGFQLQNDKCFDIDECKNNNGNCQYICVNTPGSFYCDCPVGMKHGDDSFTCIDIDECLLNNGHGPCQDTCQNYIGGYECLCSRLPGTVLSANNHTCQDVGPCGVDNAGCSHTCLSTNGRIFCLCPVGFMLRDDWKTCQDIDECSVPDLQTQVCQFGCINTPGSYRCVDPIELNGHPINNLLSAVCPPGYQALSSRSSCIDINECENNNGGCTEVCENTNGNYFCACEGDEKILSSDGKSCTDINSISCPPLLSTMKKGNLICSHPNMRNTWSPNQVVNRPGTKCYLKCPKDYQLIGEYQITCNADGNWIGTKTGECLKFMKPRIECPKDIITELSPGHDETFIKFEQPTTDLDWFRYVRSTPSWGMRLEAYLKSGLHTIKFYATDPTSKIQASCIVRIIVEDGDSPKVHNCPEDIVGNNSTFITWKEPIFTDNVKVTRISSNESPGRTFDTGQWHIVYLAYDDAGWSNNCTFNIFIQ</sequence>
<dbReference type="PROSITE" id="PS01187">
    <property type="entry name" value="EGF_CA"/>
    <property type="match status" value="3"/>
</dbReference>
<dbReference type="SMART" id="SM00032">
    <property type="entry name" value="CCP"/>
    <property type="match status" value="2"/>
</dbReference>
<dbReference type="EMBL" id="JAQQBR010000002">
    <property type="protein sequence ID" value="KAK0181748.1"/>
    <property type="molecule type" value="Genomic_DNA"/>
</dbReference>
<evidence type="ECO:0000256" key="5">
    <source>
        <dbReference type="ARBA" id="ARBA00022737"/>
    </source>
</evidence>
<evidence type="ECO:0000313" key="11">
    <source>
        <dbReference type="EMBL" id="KAK0181748.1"/>
    </source>
</evidence>
<dbReference type="FunFam" id="2.10.25.10:FF:000014">
    <property type="entry name" value="Latent-transforming growth factor beta-binding protein 3"/>
    <property type="match status" value="1"/>
</dbReference>
<keyword evidence="4" id="KW-0732">Signal</keyword>
<dbReference type="GO" id="GO:0005509">
    <property type="term" value="F:calcium ion binding"/>
    <property type="evidence" value="ECO:0007669"/>
    <property type="project" value="InterPro"/>
</dbReference>
<dbReference type="CDD" id="cd00054">
    <property type="entry name" value="EGF_CA"/>
    <property type="match status" value="3"/>
</dbReference>
<evidence type="ECO:0000256" key="4">
    <source>
        <dbReference type="ARBA" id="ARBA00022729"/>
    </source>
</evidence>
<dbReference type="PROSITE" id="PS50825">
    <property type="entry name" value="HYR"/>
    <property type="match status" value="1"/>
</dbReference>
<comment type="caution">
    <text evidence="8">Lacks conserved residue(s) required for the propagation of feature annotation.</text>
</comment>
<reference evidence="11" key="2">
    <citation type="submission" date="2023-03" db="EMBL/GenBank/DDBJ databases">
        <authorList>
            <person name="Inwood S.N."/>
            <person name="Skelly J.G."/>
            <person name="Guhlin J."/>
            <person name="Harrop T.W.R."/>
            <person name="Goldson S.G."/>
            <person name="Dearden P.K."/>
        </authorList>
    </citation>
    <scope>NUCLEOTIDE SEQUENCE</scope>
    <source>
        <strain evidence="11">Lincoln</strain>
        <tissue evidence="11">Whole body</tissue>
    </source>
</reference>
<dbReference type="InterPro" id="IPR001881">
    <property type="entry name" value="EGF-like_Ca-bd_dom"/>
</dbReference>
<reference evidence="11" key="1">
    <citation type="journal article" date="2023" name="bioRxiv">
        <title>Scaffold-level genome assemblies of two parasitoid biocontrol wasps reveal the parthenogenesis mechanism and an associated novel virus.</title>
        <authorList>
            <person name="Inwood S."/>
            <person name="Skelly J."/>
            <person name="Guhlin J."/>
            <person name="Harrop T."/>
            <person name="Goldson S."/>
            <person name="Dearden P."/>
        </authorList>
    </citation>
    <scope>NUCLEOTIDE SEQUENCE</scope>
    <source>
        <strain evidence="11">Lincoln</strain>
        <tissue evidence="11">Whole body</tissue>
    </source>
</reference>
<evidence type="ECO:0000313" key="12">
    <source>
        <dbReference type="Proteomes" id="UP001168972"/>
    </source>
</evidence>
<dbReference type="Pfam" id="PF00084">
    <property type="entry name" value="Sushi"/>
    <property type="match status" value="2"/>
</dbReference>
<comment type="subcellular location">
    <subcellularLocation>
        <location evidence="1">Secreted</location>
    </subcellularLocation>
</comment>
<keyword evidence="2" id="KW-0964">Secreted</keyword>
<dbReference type="PANTHER" id="PTHR24034">
    <property type="entry name" value="EGF-LIKE DOMAIN-CONTAINING PROTEIN"/>
    <property type="match status" value="1"/>
</dbReference>
<dbReference type="PROSITE" id="PS50923">
    <property type="entry name" value="SUSHI"/>
    <property type="match status" value="1"/>
</dbReference>
<dbReference type="PANTHER" id="PTHR24034:SF205">
    <property type="entry name" value="NIDOGEN"/>
    <property type="match status" value="1"/>
</dbReference>
<dbReference type="Pfam" id="PF07645">
    <property type="entry name" value="EGF_CA"/>
    <property type="match status" value="2"/>
</dbReference>
<dbReference type="Proteomes" id="UP001168972">
    <property type="component" value="Unassembled WGS sequence"/>
</dbReference>
<dbReference type="InterPro" id="IPR035976">
    <property type="entry name" value="Sushi/SCR/CCP_sf"/>
</dbReference>
<accession>A0AA39L1G8</accession>
<dbReference type="SMART" id="SM00181">
    <property type="entry name" value="EGF"/>
    <property type="match status" value="5"/>
</dbReference>
<dbReference type="InterPro" id="IPR050751">
    <property type="entry name" value="ECM_structural_protein"/>
</dbReference>
<keyword evidence="8" id="KW-0768">Sushi</keyword>
<keyword evidence="7" id="KW-0325">Glycoprotein</keyword>
<feature type="domain" description="Sushi" evidence="10">
    <location>
        <begin position="569"/>
        <end position="627"/>
    </location>
</feature>
<name>A0AA39L1G8_MICHY</name>
<gene>
    <name evidence="11" type="ORF">PV327_004004</name>
</gene>
<evidence type="ECO:0000259" key="10">
    <source>
        <dbReference type="PROSITE" id="PS50923"/>
    </source>
</evidence>
<evidence type="ECO:0000256" key="2">
    <source>
        <dbReference type="ARBA" id="ARBA00022525"/>
    </source>
</evidence>
<dbReference type="Gene3D" id="2.10.70.10">
    <property type="entry name" value="Complement Module, domain 1"/>
    <property type="match status" value="2"/>
</dbReference>
<evidence type="ECO:0000256" key="8">
    <source>
        <dbReference type="PROSITE-ProRule" id="PRU00302"/>
    </source>
</evidence>
<keyword evidence="12" id="KW-1185">Reference proteome</keyword>
<dbReference type="Gene3D" id="2.10.25.10">
    <property type="entry name" value="Laminin"/>
    <property type="match status" value="6"/>
</dbReference>
<dbReference type="InterPro" id="IPR000436">
    <property type="entry name" value="Sushi_SCR_CCP_dom"/>
</dbReference>
<dbReference type="Pfam" id="PF14670">
    <property type="entry name" value="FXa_inhibition"/>
    <property type="match status" value="2"/>
</dbReference>
<dbReference type="InterPro" id="IPR018097">
    <property type="entry name" value="EGF_Ca-bd_CS"/>
</dbReference>
<evidence type="ECO:0000256" key="6">
    <source>
        <dbReference type="ARBA" id="ARBA00023157"/>
    </source>
</evidence>
<dbReference type="InterPro" id="IPR003410">
    <property type="entry name" value="HYR_dom"/>
</dbReference>
<keyword evidence="3" id="KW-0245">EGF-like domain</keyword>
<dbReference type="InterPro" id="IPR000742">
    <property type="entry name" value="EGF"/>
</dbReference>
<keyword evidence="6" id="KW-1015">Disulfide bond</keyword>
<dbReference type="InterPro" id="IPR049883">
    <property type="entry name" value="NOTCH1_EGF-like"/>
</dbReference>
<dbReference type="GO" id="GO:0005576">
    <property type="term" value="C:extracellular region"/>
    <property type="evidence" value="ECO:0007669"/>
    <property type="project" value="UniProtKB-SubCell"/>
</dbReference>
<dbReference type="SMART" id="SM00179">
    <property type="entry name" value="EGF_CA"/>
    <property type="match status" value="5"/>
</dbReference>
<comment type="caution">
    <text evidence="11">The sequence shown here is derived from an EMBL/GenBank/DDBJ whole genome shotgun (WGS) entry which is preliminary data.</text>
</comment>
<dbReference type="PROSITE" id="PS51257">
    <property type="entry name" value="PROKAR_LIPOPROTEIN"/>
    <property type="match status" value="1"/>
</dbReference>
<evidence type="ECO:0000259" key="9">
    <source>
        <dbReference type="PROSITE" id="PS50825"/>
    </source>
</evidence>
<feature type="domain" description="HYR" evidence="9">
    <location>
        <begin position="710"/>
        <end position="786"/>
    </location>
</feature>
<dbReference type="SUPFAM" id="SSF57196">
    <property type="entry name" value="EGF/Laminin"/>
    <property type="match status" value="2"/>
</dbReference>
<organism evidence="11 12">
    <name type="scientific">Microctonus hyperodae</name>
    <name type="common">Parasitoid wasp</name>
    <dbReference type="NCBI Taxonomy" id="165561"/>
    <lineage>
        <taxon>Eukaryota</taxon>
        <taxon>Metazoa</taxon>
        <taxon>Ecdysozoa</taxon>
        <taxon>Arthropoda</taxon>
        <taxon>Hexapoda</taxon>
        <taxon>Insecta</taxon>
        <taxon>Pterygota</taxon>
        <taxon>Neoptera</taxon>
        <taxon>Endopterygota</taxon>
        <taxon>Hymenoptera</taxon>
        <taxon>Apocrita</taxon>
        <taxon>Ichneumonoidea</taxon>
        <taxon>Braconidae</taxon>
        <taxon>Euphorinae</taxon>
        <taxon>Microctonus</taxon>
    </lineage>
</organism>